<keyword evidence="2" id="KW-1185">Reference proteome</keyword>
<name>A0A401SYE3_CHIPU</name>
<protein>
    <submittedName>
        <fullName evidence="1">Uncharacterized protein</fullName>
    </submittedName>
</protein>
<organism evidence="1 2">
    <name type="scientific">Chiloscyllium punctatum</name>
    <name type="common">Brownbanded bambooshark</name>
    <name type="synonym">Hemiscyllium punctatum</name>
    <dbReference type="NCBI Taxonomy" id="137246"/>
    <lineage>
        <taxon>Eukaryota</taxon>
        <taxon>Metazoa</taxon>
        <taxon>Chordata</taxon>
        <taxon>Craniata</taxon>
        <taxon>Vertebrata</taxon>
        <taxon>Chondrichthyes</taxon>
        <taxon>Elasmobranchii</taxon>
        <taxon>Galeomorphii</taxon>
        <taxon>Galeoidea</taxon>
        <taxon>Orectolobiformes</taxon>
        <taxon>Hemiscylliidae</taxon>
        <taxon>Chiloscyllium</taxon>
    </lineage>
</organism>
<proteinExistence type="predicted"/>
<sequence length="112" mass="12845">MQYRSSNASLFSLLTLLVAFLLATLFFTKYIKTCNLNTVMKIKKQIDNWHLNLTPPEKLTFLSPYGGTWSNGKSNCGCNIGKPLPLIISSNPKDVSAIKIRRRLQYEQHRKR</sequence>
<dbReference type="EMBL" id="BEZZ01000697">
    <property type="protein sequence ID" value="GCC35418.1"/>
    <property type="molecule type" value="Genomic_DNA"/>
</dbReference>
<accession>A0A401SYE3</accession>
<comment type="caution">
    <text evidence="1">The sequence shown here is derived from an EMBL/GenBank/DDBJ whole genome shotgun (WGS) entry which is preliminary data.</text>
</comment>
<evidence type="ECO:0000313" key="2">
    <source>
        <dbReference type="Proteomes" id="UP000287033"/>
    </source>
</evidence>
<gene>
    <name evidence="1" type="ORF">chiPu_0013902</name>
</gene>
<dbReference type="OrthoDB" id="10524094at2759"/>
<evidence type="ECO:0000313" key="1">
    <source>
        <dbReference type="EMBL" id="GCC35418.1"/>
    </source>
</evidence>
<dbReference type="Proteomes" id="UP000287033">
    <property type="component" value="Unassembled WGS sequence"/>
</dbReference>
<reference evidence="1 2" key="1">
    <citation type="journal article" date="2018" name="Nat. Ecol. Evol.">
        <title>Shark genomes provide insights into elasmobranch evolution and the origin of vertebrates.</title>
        <authorList>
            <person name="Hara Y"/>
            <person name="Yamaguchi K"/>
            <person name="Onimaru K"/>
            <person name="Kadota M"/>
            <person name="Koyanagi M"/>
            <person name="Keeley SD"/>
            <person name="Tatsumi K"/>
            <person name="Tanaka K"/>
            <person name="Motone F"/>
            <person name="Kageyama Y"/>
            <person name="Nozu R"/>
            <person name="Adachi N"/>
            <person name="Nishimura O"/>
            <person name="Nakagawa R"/>
            <person name="Tanegashima C"/>
            <person name="Kiyatake I"/>
            <person name="Matsumoto R"/>
            <person name="Murakumo K"/>
            <person name="Nishida K"/>
            <person name="Terakita A"/>
            <person name="Kuratani S"/>
            <person name="Sato K"/>
            <person name="Hyodo S Kuraku.S."/>
        </authorList>
    </citation>
    <scope>NUCLEOTIDE SEQUENCE [LARGE SCALE GENOMIC DNA]</scope>
</reference>
<dbReference type="AlphaFoldDB" id="A0A401SYE3"/>